<organism evidence="2">
    <name type="scientific">Thiolapillus brandeum</name>
    <dbReference type="NCBI Taxonomy" id="1076588"/>
    <lineage>
        <taxon>Bacteria</taxon>
        <taxon>Pseudomonadati</taxon>
        <taxon>Pseudomonadota</taxon>
        <taxon>Gammaproteobacteria</taxon>
        <taxon>Chromatiales</taxon>
        <taxon>Sedimenticolaceae</taxon>
        <taxon>Thiolapillus</taxon>
    </lineage>
</organism>
<dbReference type="InterPro" id="IPR001279">
    <property type="entry name" value="Metallo-B-lactamas"/>
</dbReference>
<sequence length="323" mass="36166">MTASRLKYQTSGTDCWRIDTGLNRPGHTACYLLHDAGELALIDTGTSNNIPALLGTLQELGFTPTQVRWILPTHVHLDHAGGAGALLAHCDNATLATHHRGLPHLIDPQRLQKGAQAVYGEDFFARSFGELVPAPQERCMALNDGDRLTLGRHRLLFIDTPGHANHHGCFFYEPKSNLYTGDTFGLRYRELDHEGTPWLMATTTPVAFDPDLWMQSLDRMMALEPRRACLTHFGPLDDPMKWQEQLRQSIRDHVEIALQEESRGNTTGREERLAAAIMEKALARLKTHNPGVDEKFARDLLGDDIRLNSQGLAVWLARRSNKA</sequence>
<proteinExistence type="predicted"/>
<dbReference type="SUPFAM" id="SSF56281">
    <property type="entry name" value="Metallo-hydrolase/oxidoreductase"/>
    <property type="match status" value="1"/>
</dbReference>
<comment type="caution">
    <text evidence="2">The sequence shown here is derived from an EMBL/GenBank/DDBJ whole genome shotgun (WGS) entry which is preliminary data.</text>
</comment>
<evidence type="ECO:0000313" key="2">
    <source>
        <dbReference type="EMBL" id="HEC06590.1"/>
    </source>
</evidence>
<dbReference type="EMBL" id="DRLF01000247">
    <property type="protein sequence ID" value="HEC06590.1"/>
    <property type="molecule type" value="Genomic_DNA"/>
</dbReference>
<accession>A0A831WBM4</accession>
<dbReference type="Gene3D" id="3.60.15.10">
    <property type="entry name" value="Ribonuclease Z/Hydroxyacylglutathione hydrolase-like"/>
    <property type="match status" value="1"/>
</dbReference>
<dbReference type="AlphaFoldDB" id="A0A831WBM4"/>
<dbReference type="Pfam" id="PF00753">
    <property type="entry name" value="Lactamase_B"/>
    <property type="match status" value="1"/>
</dbReference>
<gene>
    <name evidence="2" type="ORF">ENJ12_07050</name>
</gene>
<evidence type="ECO:0000259" key="1">
    <source>
        <dbReference type="SMART" id="SM00849"/>
    </source>
</evidence>
<dbReference type="PANTHER" id="PTHR42951">
    <property type="entry name" value="METALLO-BETA-LACTAMASE DOMAIN-CONTAINING"/>
    <property type="match status" value="1"/>
</dbReference>
<dbReference type="InterPro" id="IPR050855">
    <property type="entry name" value="NDM-1-like"/>
</dbReference>
<protein>
    <submittedName>
        <fullName evidence="2">MBL fold metallo-hydrolase</fullName>
    </submittedName>
</protein>
<dbReference type="InterPro" id="IPR036866">
    <property type="entry name" value="RibonucZ/Hydroxyglut_hydro"/>
</dbReference>
<dbReference type="InterPro" id="IPR037482">
    <property type="entry name" value="ST1585_MBL-fold"/>
</dbReference>
<dbReference type="CDD" id="cd07726">
    <property type="entry name" value="ST1585-like_MBL-fold"/>
    <property type="match status" value="1"/>
</dbReference>
<reference evidence="2" key="1">
    <citation type="journal article" date="2020" name="mSystems">
        <title>Genome- and Community-Level Interaction Insights into Carbon Utilization and Element Cycling Functions of Hydrothermarchaeota in Hydrothermal Sediment.</title>
        <authorList>
            <person name="Zhou Z."/>
            <person name="Liu Y."/>
            <person name="Xu W."/>
            <person name="Pan J."/>
            <person name="Luo Z.H."/>
            <person name="Li M."/>
        </authorList>
    </citation>
    <scope>NUCLEOTIDE SEQUENCE [LARGE SCALE GENOMIC DNA]</scope>
    <source>
        <strain evidence="2">HyVt-458</strain>
    </source>
</reference>
<feature type="domain" description="Metallo-beta-lactamase" evidence="1">
    <location>
        <begin position="27"/>
        <end position="232"/>
    </location>
</feature>
<name>A0A831WBM4_9GAMM</name>
<dbReference type="Proteomes" id="UP000886339">
    <property type="component" value="Unassembled WGS sequence"/>
</dbReference>
<dbReference type="PANTHER" id="PTHR42951:SF22">
    <property type="entry name" value="METALLO BETA-LACTAMASE SUPERFAMILY LIPOPROTEIN"/>
    <property type="match status" value="1"/>
</dbReference>
<dbReference type="SMART" id="SM00849">
    <property type="entry name" value="Lactamase_B"/>
    <property type="match status" value="1"/>
</dbReference>